<keyword evidence="1" id="KW-0812">Transmembrane</keyword>
<sequence>MGDCAMKQIIWLVLVMALCSSAVLAADVVQREGKDVVRYSMVELERYKDVPSAVPNEEAIKIVQSGKGEYVLPEKKLKLILRARLPIMHTYISEETAWQYRDGAWVSSATQEKPPFKNSTWGTIFLLVFPTVALMVMSIGNRITSTGGSRLLLPYGFFVTAPLVTMWWSNYLGPFLVAAIVLIFLAICSDDFEWKFFPAIANILGLLLVSAATYFPTWESEMAFSIIYPTLLSGSCLASYVVSRLFFKRPVPPVPLES</sequence>
<proteinExistence type="predicted"/>
<name>A0A0G0NBE9_9BACT</name>
<dbReference type="Proteomes" id="UP000034665">
    <property type="component" value="Unassembled WGS sequence"/>
</dbReference>
<reference evidence="3 4" key="1">
    <citation type="journal article" date="2015" name="Nature">
        <title>rRNA introns, odd ribosomes, and small enigmatic genomes across a large radiation of phyla.</title>
        <authorList>
            <person name="Brown C.T."/>
            <person name="Hug L.A."/>
            <person name="Thomas B.C."/>
            <person name="Sharon I."/>
            <person name="Castelle C.J."/>
            <person name="Singh A."/>
            <person name="Wilkins M.J."/>
            <person name="Williams K.H."/>
            <person name="Banfield J.F."/>
        </authorList>
    </citation>
    <scope>NUCLEOTIDE SEQUENCE [LARGE SCALE GENOMIC DNA]</scope>
</reference>
<gene>
    <name evidence="3" type="ORF">UT41_C0001G0352</name>
</gene>
<accession>A0A0G0NBE9</accession>
<organism evidence="3 4">
    <name type="scientific">Candidatus Wolfebacteria bacterium GW2011_GWC2_39_22</name>
    <dbReference type="NCBI Taxonomy" id="1619013"/>
    <lineage>
        <taxon>Bacteria</taxon>
        <taxon>Candidatus Wolfeibacteriota</taxon>
    </lineage>
</organism>
<keyword evidence="1" id="KW-0472">Membrane</keyword>
<evidence type="ECO:0000313" key="3">
    <source>
        <dbReference type="EMBL" id="KKR12808.1"/>
    </source>
</evidence>
<feature type="transmembrane region" description="Helical" evidence="1">
    <location>
        <begin position="222"/>
        <end position="242"/>
    </location>
</feature>
<feature type="transmembrane region" description="Helical" evidence="1">
    <location>
        <begin position="175"/>
        <end position="192"/>
    </location>
</feature>
<dbReference type="AlphaFoldDB" id="A0A0G0NBE9"/>
<feature type="transmembrane region" description="Helical" evidence="1">
    <location>
        <begin position="151"/>
        <end position="169"/>
    </location>
</feature>
<keyword evidence="2" id="KW-0732">Signal</keyword>
<comment type="caution">
    <text evidence="3">The sequence shown here is derived from an EMBL/GenBank/DDBJ whole genome shotgun (WGS) entry which is preliminary data.</text>
</comment>
<protein>
    <submittedName>
        <fullName evidence="3">Uncharacterized protein</fullName>
    </submittedName>
</protein>
<feature type="chain" id="PRO_5002533683" evidence="2">
    <location>
        <begin position="26"/>
        <end position="258"/>
    </location>
</feature>
<keyword evidence="1" id="KW-1133">Transmembrane helix</keyword>
<dbReference type="EMBL" id="LBWR01000001">
    <property type="protein sequence ID" value="KKR12808.1"/>
    <property type="molecule type" value="Genomic_DNA"/>
</dbReference>
<feature type="transmembrane region" description="Helical" evidence="1">
    <location>
        <begin position="121"/>
        <end position="139"/>
    </location>
</feature>
<dbReference type="STRING" id="1619013.UT41_C0001G0352"/>
<feature type="signal peptide" evidence="2">
    <location>
        <begin position="1"/>
        <end position="25"/>
    </location>
</feature>
<evidence type="ECO:0000256" key="1">
    <source>
        <dbReference type="SAM" id="Phobius"/>
    </source>
</evidence>
<feature type="transmembrane region" description="Helical" evidence="1">
    <location>
        <begin position="199"/>
        <end position="216"/>
    </location>
</feature>
<evidence type="ECO:0000313" key="4">
    <source>
        <dbReference type="Proteomes" id="UP000034665"/>
    </source>
</evidence>
<evidence type="ECO:0000256" key="2">
    <source>
        <dbReference type="SAM" id="SignalP"/>
    </source>
</evidence>